<accession>A0A2M7XAX6</accession>
<organism evidence="1 2">
    <name type="scientific">Candidatus Uhrbacteria bacterium CG_4_9_14_3_um_filter_50_9</name>
    <dbReference type="NCBI Taxonomy" id="1975035"/>
    <lineage>
        <taxon>Bacteria</taxon>
        <taxon>Candidatus Uhriibacteriota</taxon>
    </lineage>
</organism>
<dbReference type="Proteomes" id="UP000229385">
    <property type="component" value="Unassembled WGS sequence"/>
</dbReference>
<proteinExistence type="predicted"/>
<dbReference type="EMBL" id="PFWU01000054">
    <property type="protein sequence ID" value="PJA45020.1"/>
    <property type="molecule type" value="Genomic_DNA"/>
</dbReference>
<sequence>MVETKSRKGESFEGLYRRFSKRVQQSGNMLEARKMRFFSAEPNKTKQKGSALRRLKVAAKREYLIRVGQLVEDRQRGRRKN</sequence>
<dbReference type="AlphaFoldDB" id="A0A2M7XAX6"/>
<name>A0A2M7XAX6_9BACT</name>
<reference evidence="2" key="1">
    <citation type="submission" date="2017-09" db="EMBL/GenBank/DDBJ databases">
        <title>Depth-based differentiation of microbial function through sediment-hosted aquifers and enrichment of novel symbionts in the deep terrestrial subsurface.</title>
        <authorList>
            <person name="Probst A.J."/>
            <person name="Ladd B."/>
            <person name="Jarett J.K."/>
            <person name="Geller-Mcgrath D.E."/>
            <person name="Sieber C.M.K."/>
            <person name="Emerson J.B."/>
            <person name="Anantharaman K."/>
            <person name="Thomas B.C."/>
            <person name="Malmstrom R."/>
            <person name="Stieglmeier M."/>
            <person name="Klingl A."/>
            <person name="Woyke T."/>
            <person name="Ryan C.M."/>
            <person name="Banfield J.F."/>
        </authorList>
    </citation>
    <scope>NUCLEOTIDE SEQUENCE [LARGE SCALE GENOMIC DNA]</scope>
</reference>
<evidence type="ECO:0000313" key="1">
    <source>
        <dbReference type="EMBL" id="PJA45020.1"/>
    </source>
</evidence>
<evidence type="ECO:0008006" key="3">
    <source>
        <dbReference type="Google" id="ProtNLM"/>
    </source>
</evidence>
<gene>
    <name evidence="1" type="ORF">CO174_05430</name>
</gene>
<comment type="caution">
    <text evidence="1">The sequence shown here is derived from an EMBL/GenBank/DDBJ whole genome shotgun (WGS) entry which is preliminary data.</text>
</comment>
<protein>
    <recommendedName>
        <fullName evidence="3">30S ribosomal protein S21</fullName>
    </recommendedName>
</protein>
<evidence type="ECO:0000313" key="2">
    <source>
        <dbReference type="Proteomes" id="UP000229385"/>
    </source>
</evidence>